<comment type="subcellular location">
    <subcellularLocation>
        <location evidence="1">Mitochondrion</location>
    </subcellularLocation>
</comment>
<dbReference type="InterPro" id="IPR019189">
    <property type="entry name" value="Ribosomal_mL41"/>
</dbReference>
<dbReference type="PANTHER" id="PTHR21338:SF0">
    <property type="entry name" value="LARGE RIBOSOMAL SUBUNIT PROTEIN ML41"/>
    <property type="match status" value="1"/>
</dbReference>
<evidence type="ECO:0000256" key="5">
    <source>
        <dbReference type="ARBA" id="ARBA00023128"/>
    </source>
</evidence>
<name>A0A427YX68_9TREE</name>
<keyword evidence="6" id="KW-0687">Ribonucleoprotein</keyword>
<keyword evidence="9" id="KW-1185">Reference proteome</keyword>
<dbReference type="GO" id="GO:0005762">
    <property type="term" value="C:mitochondrial large ribosomal subunit"/>
    <property type="evidence" value="ECO:0007669"/>
    <property type="project" value="InterPro"/>
</dbReference>
<dbReference type="Pfam" id="PF09809">
    <property type="entry name" value="MRP-L27"/>
    <property type="match status" value="1"/>
</dbReference>
<evidence type="ECO:0000256" key="3">
    <source>
        <dbReference type="ARBA" id="ARBA00022946"/>
    </source>
</evidence>
<evidence type="ECO:0000256" key="4">
    <source>
        <dbReference type="ARBA" id="ARBA00022980"/>
    </source>
</evidence>
<keyword evidence="4" id="KW-0689">Ribosomal protein</keyword>
<dbReference type="GO" id="GO:0003735">
    <property type="term" value="F:structural constituent of ribosome"/>
    <property type="evidence" value="ECO:0007669"/>
    <property type="project" value="InterPro"/>
</dbReference>
<evidence type="ECO:0000313" key="8">
    <source>
        <dbReference type="EMBL" id="RSH95676.1"/>
    </source>
</evidence>
<feature type="compositionally biased region" description="Low complexity" evidence="7">
    <location>
        <begin position="89"/>
        <end position="99"/>
    </location>
</feature>
<organism evidence="8 9">
    <name type="scientific">Saitozyma podzolica</name>
    <dbReference type="NCBI Taxonomy" id="1890683"/>
    <lineage>
        <taxon>Eukaryota</taxon>
        <taxon>Fungi</taxon>
        <taxon>Dikarya</taxon>
        <taxon>Basidiomycota</taxon>
        <taxon>Agaricomycotina</taxon>
        <taxon>Tremellomycetes</taxon>
        <taxon>Tremellales</taxon>
        <taxon>Trimorphomycetaceae</taxon>
        <taxon>Saitozyma</taxon>
    </lineage>
</organism>
<comment type="caution">
    <text evidence="8">The sequence shown here is derived from an EMBL/GenBank/DDBJ whole genome shotgun (WGS) entry which is preliminary data.</text>
</comment>
<gene>
    <name evidence="8" type="ORF">EHS25_000768</name>
</gene>
<dbReference type="AlphaFoldDB" id="A0A427YX68"/>
<evidence type="ECO:0000256" key="7">
    <source>
        <dbReference type="SAM" id="MobiDB-lite"/>
    </source>
</evidence>
<protein>
    <recommendedName>
        <fullName evidence="10">54S ribosomal protein L27, mitochondrial</fullName>
    </recommendedName>
</protein>
<proteinExistence type="inferred from homology"/>
<reference evidence="8 9" key="1">
    <citation type="submission" date="2018-11" db="EMBL/GenBank/DDBJ databases">
        <title>Genome sequence of Saitozyma podzolica DSM 27192.</title>
        <authorList>
            <person name="Aliyu H."/>
            <person name="Gorte O."/>
            <person name="Ochsenreither K."/>
        </authorList>
    </citation>
    <scope>NUCLEOTIDE SEQUENCE [LARGE SCALE GENOMIC DNA]</scope>
    <source>
        <strain evidence="8 9">DSM 27192</strain>
    </source>
</reference>
<dbReference type="Proteomes" id="UP000279259">
    <property type="component" value="Unassembled WGS sequence"/>
</dbReference>
<evidence type="ECO:0000313" key="9">
    <source>
        <dbReference type="Proteomes" id="UP000279259"/>
    </source>
</evidence>
<feature type="region of interest" description="Disordered" evidence="7">
    <location>
        <begin position="89"/>
        <end position="110"/>
    </location>
</feature>
<keyword evidence="3" id="KW-0809">Transit peptide</keyword>
<keyword evidence="5" id="KW-0496">Mitochondrion</keyword>
<evidence type="ECO:0000256" key="2">
    <source>
        <dbReference type="ARBA" id="ARBA00010152"/>
    </source>
</evidence>
<feature type="region of interest" description="Disordered" evidence="7">
    <location>
        <begin position="1"/>
        <end position="48"/>
    </location>
</feature>
<dbReference type="PANTHER" id="PTHR21338">
    <property type="entry name" value="MITOCHONDRIAL RIBOSOMAL PROTEIN L41"/>
    <property type="match status" value="1"/>
</dbReference>
<evidence type="ECO:0000256" key="1">
    <source>
        <dbReference type="ARBA" id="ARBA00004173"/>
    </source>
</evidence>
<evidence type="ECO:0008006" key="10">
    <source>
        <dbReference type="Google" id="ProtNLM"/>
    </source>
</evidence>
<evidence type="ECO:0000256" key="6">
    <source>
        <dbReference type="ARBA" id="ARBA00023274"/>
    </source>
</evidence>
<dbReference type="OrthoDB" id="408933at2759"/>
<accession>A0A427YX68</accession>
<comment type="similarity">
    <text evidence="2">Belongs to the mitochondrion-specific ribosomal protein mL41 family.</text>
</comment>
<sequence>MKPSSSLLGASRLPLTPKRGNKDFYKGTRQSYVPGGGHRTGPPGKHVVQGKAKYRLIDERVRYFVSPGAAALESTQLKPYVSVLTSRPTSLSLPSFSPQPTRPESGFTPQTFSRFSKRYGALGPEERAALIMQARRGWWAGMQKEFGDRATGEVEESRTQEVERLAAETLRASGIE</sequence>
<dbReference type="GO" id="GO:0006412">
    <property type="term" value="P:translation"/>
    <property type="evidence" value="ECO:0007669"/>
    <property type="project" value="TreeGrafter"/>
</dbReference>
<dbReference type="EMBL" id="RSCD01000001">
    <property type="protein sequence ID" value="RSH95676.1"/>
    <property type="molecule type" value="Genomic_DNA"/>
</dbReference>